<dbReference type="Proteomes" id="UP000789524">
    <property type="component" value="Unassembled WGS sequence"/>
</dbReference>
<evidence type="ECO:0000313" key="3">
    <source>
        <dbReference type="Proteomes" id="UP000789524"/>
    </source>
</evidence>
<proteinExistence type="predicted"/>
<name>A0A8J2QGW7_9NEOP</name>
<gene>
    <name evidence="2" type="ORF">DCHRY22_LOCUS2062</name>
</gene>
<keyword evidence="3" id="KW-1185">Reference proteome</keyword>
<organism evidence="2 3">
    <name type="scientific">Danaus chrysippus</name>
    <name type="common">African queen</name>
    <dbReference type="NCBI Taxonomy" id="151541"/>
    <lineage>
        <taxon>Eukaryota</taxon>
        <taxon>Metazoa</taxon>
        <taxon>Ecdysozoa</taxon>
        <taxon>Arthropoda</taxon>
        <taxon>Hexapoda</taxon>
        <taxon>Insecta</taxon>
        <taxon>Pterygota</taxon>
        <taxon>Neoptera</taxon>
        <taxon>Endopterygota</taxon>
        <taxon>Lepidoptera</taxon>
        <taxon>Glossata</taxon>
        <taxon>Ditrysia</taxon>
        <taxon>Papilionoidea</taxon>
        <taxon>Nymphalidae</taxon>
        <taxon>Danainae</taxon>
        <taxon>Danaini</taxon>
        <taxon>Danaina</taxon>
        <taxon>Danaus</taxon>
        <taxon>Anosia</taxon>
    </lineage>
</organism>
<accession>A0A8J2QGW7</accession>
<dbReference type="AlphaFoldDB" id="A0A8J2QGW7"/>
<sequence length="141" mass="15350">MRSTLNHIHSDTPERIAASLPAVRGARVRSPEQPWKRPVSPPTCGGGDTGRVMFTERPHILHFHAVSGERLSAAPRGTITAAVAPPLRARPMHARARLDPPTPPDTPALTSHHELLTQILSIKLLNNINFFAATTCQIVNI</sequence>
<comment type="caution">
    <text evidence="2">The sequence shown here is derived from an EMBL/GenBank/DDBJ whole genome shotgun (WGS) entry which is preliminary data.</text>
</comment>
<protein>
    <submittedName>
        <fullName evidence="2">(African queen) hypothetical protein</fullName>
    </submittedName>
</protein>
<evidence type="ECO:0000313" key="2">
    <source>
        <dbReference type="EMBL" id="CAG9560387.1"/>
    </source>
</evidence>
<reference evidence="2" key="1">
    <citation type="submission" date="2021-09" db="EMBL/GenBank/DDBJ databases">
        <authorList>
            <person name="Martin H S."/>
        </authorList>
    </citation>
    <scope>NUCLEOTIDE SEQUENCE</scope>
</reference>
<feature type="region of interest" description="Disordered" evidence="1">
    <location>
        <begin position="22"/>
        <end position="47"/>
    </location>
</feature>
<dbReference type="EMBL" id="CAKASE010000045">
    <property type="protein sequence ID" value="CAG9560387.1"/>
    <property type="molecule type" value="Genomic_DNA"/>
</dbReference>
<evidence type="ECO:0000256" key="1">
    <source>
        <dbReference type="SAM" id="MobiDB-lite"/>
    </source>
</evidence>